<dbReference type="RefSeq" id="WP_021589655.1">
    <property type="nucleotide sequence ID" value="NZ_AWEY01000023.1"/>
</dbReference>
<dbReference type="PATRIC" id="fig|1115809.3.peg.1317"/>
<dbReference type="PROSITE" id="PS51257">
    <property type="entry name" value="PROKAR_LIPOPROTEIN"/>
    <property type="match status" value="1"/>
</dbReference>
<protein>
    <recommendedName>
        <fullName evidence="3">Lipoprotein</fullName>
    </recommendedName>
</protein>
<dbReference type="EMBL" id="AWEY01000023">
    <property type="protein sequence ID" value="ERK39342.1"/>
    <property type="molecule type" value="Genomic_DNA"/>
</dbReference>
<sequence length="144" mass="16331">MKTNKVLILLTSVLISCGNEYSFMPVPMLNKESVIVTGKTGKDTIYSYNDVNFVFHKVWLHQSDGTDYIDTQKDNRNEISDGQNVIGTVEYEGDEITKIEIPDWCVITRFKSKKQYAYTVEAIGRKDLHTSLILPYAGGTVEIK</sequence>
<evidence type="ECO:0000313" key="1">
    <source>
        <dbReference type="EMBL" id="ERK39342.1"/>
    </source>
</evidence>
<accession>U2QKJ5</accession>
<reference evidence="1 2" key="1">
    <citation type="submission" date="2013-08" db="EMBL/GenBank/DDBJ databases">
        <authorList>
            <person name="Durkin A.S."/>
            <person name="Haft D.R."/>
            <person name="McCorrison J."/>
            <person name="Torralba M."/>
            <person name="Gillis M."/>
            <person name="Haft D.H."/>
            <person name="Methe B."/>
            <person name="Sutton G."/>
            <person name="Nelson K.E."/>
        </authorList>
    </citation>
    <scope>NUCLEOTIDE SEQUENCE [LARGE SCALE GENOMIC DNA]</scope>
    <source>
        <strain evidence="1 2">F0067</strain>
    </source>
</reference>
<proteinExistence type="predicted"/>
<name>U2QKJ5_9BACT</name>
<keyword evidence="2" id="KW-1185">Reference proteome</keyword>
<evidence type="ECO:0000313" key="2">
    <source>
        <dbReference type="Proteomes" id="UP000016648"/>
    </source>
</evidence>
<dbReference type="Proteomes" id="UP000016648">
    <property type="component" value="Unassembled WGS sequence"/>
</dbReference>
<organism evidence="1 2">
    <name type="scientific">Segatella baroniae F0067</name>
    <dbReference type="NCBI Taxonomy" id="1115809"/>
    <lineage>
        <taxon>Bacteria</taxon>
        <taxon>Pseudomonadati</taxon>
        <taxon>Bacteroidota</taxon>
        <taxon>Bacteroidia</taxon>
        <taxon>Bacteroidales</taxon>
        <taxon>Prevotellaceae</taxon>
        <taxon>Segatella</taxon>
    </lineage>
</organism>
<evidence type="ECO:0008006" key="3">
    <source>
        <dbReference type="Google" id="ProtNLM"/>
    </source>
</evidence>
<dbReference type="AlphaFoldDB" id="U2QKJ5"/>
<comment type="caution">
    <text evidence="1">The sequence shown here is derived from an EMBL/GenBank/DDBJ whole genome shotgun (WGS) entry which is preliminary data.</text>
</comment>
<gene>
    <name evidence="1" type="ORF">HMPREF9135_1757</name>
</gene>